<accession>A0A0N4WTM8</accession>
<evidence type="ECO:0000313" key="3">
    <source>
        <dbReference type="WBParaSite" id="HPLM_0001495601-mRNA-1"/>
    </source>
</evidence>
<dbReference type="STRING" id="6290.A0A0N4WTM8"/>
<protein>
    <submittedName>
        <fullName evidence="3">Recep_L_domain domain-containing protein</fullName>
    </submittedName>
</protein>
<dbReference type="Proteomes" id="UP000268014">
    <property type="component" value="Unassembled WGS sequence"/>
</dbReference>
<reference evidence="1 2" key="2">
    <citation type="submission" date="2018-11" db="EMBL/GenBank/DDBJ databases">
        <authorList>
            <consortium name="Pathogen Informatics"/>
        </authorList>
    </citation>
    <scope>NUCLEOTIDE SEQUENCE [LARGE SCALE GENOMIC DNA]</scope>
    <source>
        <strain evidence="1 2">MHpl1</strain>
    </source>
</reference>
<dbReference type="PANTHER" id="PTHR21662:SF59">
    <property type="entry name" value="RECEPTOR PROTEIN-TYROSINE KINASE"/>
    <property type="match status" value="1"/>
</dbReference>
<reference evidence="3" key="1">
    <citation type="submission" date="2017-02" db="UniProtKB">
        <authorList>
            <consortium name="WormBaseParasite"/>
        </authorList>
    </citation>
    <scope>IDENTIFICATION</scope>
</reference>
<name>A0A0N4WTM8_HAEPC</name>
<dbReference type="EMBL" id="UZAF01018772">
    <property type="protein sequence ID" value="VDO54822.1"/>
    <property type="molecule type" value="Genomic_DNA"/>
</dbReference>
<dbReference type="PANTHER" id="PTHR21662">
    <property type="entry name" value="RECEPTOR PROTEIN-TYROSINE KINASE"/>
    <property type="match status" value="1"/>
</dbReference>
<dbReference type="InterPro" id="IPR036941">
    <property type="entry name" value="Rcpt_L-dom_sf"/>
</dbReference>
<dbReference type="SUPFAM" id="SSF52058">
    <property type="entry name" value="L domain-like"/>
    <property type="match status" value="1"/>
</dbReference>
<organism evidence="3">
    <name type="scientific">Haemonchus placei</name>
    <name type="common">Barber's pole worm</name>
    <dbReference type="NCBI Taxonomy" id="6290"/>
    <lineage>
        <taxon>Eukaryota</taxon>
        <taxon>Metazoa</taxon>
        <taxon>Ecdysozoa</taxon>
        <taxon>Nematoda</taxon>
        <taxon>Chromadorea</taxon>
        <taxon>Rhabditida</taxon>
        <taxon>Rhabditina</taxon>
        <taxon>Rhabditomorpha</taxon>
        <taxon>Strongyloidea</taxon>
        <taxon>Trichostrongylidae</taxon>
        <taxon>Haemonchus</taxon>
    </lineage>
</organism>
<gene>
    <name evidence="1" type="ORF">HPLM_LOCUS14948</name>
</gene>
<dbReference type="WBParaSite" id="HPLM_0001495601-mRNA-1">
    <property type="protein sequence ID" value="HPLM_0001495601-mRNA-1"/>
    <property type="gene ID" value="HPLM_0001495601"/>
</dbReference>
<sequence length="168" mass="19054">MKPKPSEMESINLCFSSNEMKSFIYSYKSTEIGLNRSCRIRDNSTLATIPANCETLIGRLTIDHTTDLSHLWKLYNVTTIYGQLVIRNTSITCLAALWKLENVVNLTGSWLAWVSMTGVGSANCSWVIAHRLPKHLHYLRPLIGHFSLFNFLLAHSMVQHQGEEPSQM</sequence>
<proteinExistence type="predicted"/>
<evidence type="ECO:0000313" key="1">
    <source>
        <dbReference type="EMBL" id="VDO54822.1"/>
    </source>
</evidence>
<keyword evidence="2" id="KW-1185">Reference proteome</keyword>
<evidence type="ECO:0000313" key="2">
    <source>
        <dbReference type="Proteomes" id="UP000268014"/>
    </source>
</evidence>
<dbReference type="AlphaFoldDB" id="A0A0N4WTM8"/>
<dbReference type="Gene3D" id="3.80.20.20">
    <property type="entry name" value="Receptor L-domain"/>
    <property type="match status" value="1"/>
</dbReference>
<dbReference type="InterPro" id="IPR053079">
    <property type="entry name" value="SPS2_domain"/>
</dbReference>
<dbReference type="OrthoDB" id="5868504at2759"/>